<dbReference type="EMBL" id="JARK01001369">
    <property type="protein sequence ID" value="EYC16418.1"/>
    <property type="molecule type" value="Genomic_DNA"/>
</dbReference>
<reference evidence="3" key="1">
    <citation type="journal article" date="2015" name="Nat. Genet.">
        <title>The genome and transcriptome of the zoonotic hookworm Ancylostoma ceylanicum identify infection-specific gene families.</title>
        <authorList>
            <person name="Schwarz E.M."/>
            <person name="Hu Y."/>
            <person name="Antoshechkin I."/>
            <person name="Miller M.M."/>
            <person name="Sternberg P.W."/>
            <person name="Aroian R.V."/>
        </authorList>
    </citation>
    <scope>NUCLEOTIDE SEQUENCE</scope>
    <source>
        <strain evidence="3">HY135</strain>
    </source>
</reference>
<proteinExistence type="predicted"/>
<gene>
    <name evidence="2" type="primary">Acey_s0033.g2646</name>
    <name evidence="2" type="ORF">Y032_0033g2646</name>
</gene>
<comment type="caution">
    <text evidence="2">The sequence shown here is derived from an EMBL/GenBank/DDBJ whole genome shotgun (WGS) entry which is preliminary data.</text>
</comment>
<feature type="region of interest" description="Disordered" evidence="1">
    <location>
        <begin position="57"/>
        <end position="91"/>
    </location>
</feature>
<sequence>MKPARPGAELATCFRPLSSESCRHKACRQLVKWSTEGFANCRPSFGVTSCRQERSKTSFRQPLGRASFRCDQTTSSGGSERSSPFEKSRSL</sequence>
<evidence type="ECO:0000313" key="2">
    <source>
        <dbReference type="EMBL" id="EYC16418.1"/>
    </source>
</evidence>
<dbReference type="Proteomes" id="UP000024635">
    <property type="component" value="Unassembled WGS sequence"/>
</dbReference>
<protein>
    <submittedName>
        <fullName evidence="2">Uncharacterized protein</fullName>
    </submittedName>
</protein>
<evidence type="ECO:0000256" key="1">
    <source>
        <dbReference type="SAM" id="MobiDB-lite"/>
    </source>
</evidence>
<keyword evidence="3" id="KW-1185">Reference proteome</keyword>
<name>A0A016UPL4_9BILA</name>
<dbReference type="AlphaFoldDB" id="A0A016UPL4"/>
<organism evidence="2 3">
    <name type="scientific">Ancylostoma ceylanicum</name>
    <dbReference type="NCBI Taxonomy" id="53326"/>
    <lineage>
        <taxon>Eukaryota</taxon>
        <taxon>Metazoa</taxon>
        <taxon>Ecdysozoa</taxon>
        <taxon>Nematoda</taxon>
        <taxon>Chromadorea</taxon>
        <taxon>Rhabditida</taxon>
        <taxon>Rhabditina</taxon>
        <taxon>Rhabditomorpha</taxon>
        <taxon>Strongyloidea</taxon>
        <taxon>Ancylostomatidae</taxon>
        <taxon>Ancylostomatinae</taxon>
        <taxon>Ancylostoma</taxon>
    </lineage>
</organism>
<evidence type="ECO:0000313" key="3">
    <source>
        <dbReference type="Proteomes" id="UP000024635"/>
    </source>
</evidence>
<feature type="compositionally biased region" description="Polar residues" evidence="1">
    <location>
        <begin position="70"/>
        <end position="82"/>
    </location>
</feature>
<accession>A0A016UPL4</accession>